<accession>A0A177GBX9</accession>
<name>A0A177GBX9_9PROT</name>
<dbReference type="EMBL" id="LVHD01000015">
    <property type="protein sequence ID" value="OAG77281.1"/>
    <property type="molecule type" value="Genomic_DNA"/>
</dbReference>
<dbReference type="PATRIC" id="fig|178901.16.peg.1624"/>
<sequence>MTRSPVYLTDLACSERLTIWTIRRLAGTASCCPHARNTTPTSLFLPCFRQDFLAVAHAFHETLAQMAALELPSLDIRSGSALAITPTEYSLLLATEAAQNEQDTTVHALLKPLMSFPNLLGRLTNAITTLGACLAGAGYWLSHHTGWPAPASIVPTGPAQPDGKPVATARKLPTTAAALSLTRWHDFDITSAAVSWPQALRRNSAASDAIALPH</sequence>
<dbReference type="STRING" id="178901.AmDm5_1672"/>
<evidence type="ECO:0000313" key="1">
    <source>
        <dbReference type="EMBL" id="OAG77281.1"/>
    </source>
</evidence>
<proteinExistence type="predicted"/>
<dbReference type="AlphaFoldDB" id="A0A177GBX9"/>
<evidence type="ECO:0000313" key="2">
    <source>
        <dbReference type="Proteomes" id="UP000077349"/>
    </source>
</evidence>
<gene>
    <name evidence="1" type="ORF">Amal_01531</name>
</gene>
<dbReference type="Proteomes" id="UP000077349">
    <property type="component" value="Unassembled WGS sequence"/>
</dbReference>
<organism evidence="1 2">
    <name type="scientific">Acetobacter malorum</name>
    <dbReference type="NCBI Taxonomy" id="178901"/>
    <lineage>
        <taxon>Bacteria</taxon>
        <taxon>Pseudomonadati</taxon>
        <taxon>Pseudomonadota</taxon>
        <taxon>Alphaproteobacteria</taxon>
        <taxon>Acetobacterales</taxon>
        <taxon>Acetobacteraceae</taxon>
        <taxon>Acetobacter</taxon>
    </lineage>
</organism>
<reference evidence="1 2" key="1">
    <citation type="submission" date="2016-03" db="EMBL/GenBank/DDBJ databases">
        <title>Draft genome sequence of Acetobacter malorum CECT 7742, a strain isolated from strawberry vinegar.</title>
        <authorList>
            <person name="Sainz F."/>
            <person name="Mas A."/>
            <person name="Torija M.J."/>
        </authorList>
    </citation>
    <scope>NUCLEOTIDE SEQUENCE [LARGE SCALE GENOMIC DNA]</scope>
    <source>
        <strain evidence="1 2">CECT 7742</strain>
    </source>
</reference>
<comment type="caution">
    <text evidence="1">The sequence shown here is derived from an EMBL/GenBank/DDBJ whole genome shotgun (WGS) entry which is preliminary data.</text>
</comment>
<protein>
    <submittedName>
        <fullName evidence="1">Uncharacterized protein</fullName>
    </submittedName>
</protein>